<dbReference type="Pfam" id="PF13333">
    <property type="entry name" value="rve_2"/>
    <property type="match status" value="1"/>
</dbReference>
<accession>A0ABW8UMY3</accession>
<evidence type="ECO:0000313" key="3">
    <source>
        <dbReference type="Proteomes" id="UP001625374"/>
    </source>
</evidence>
<feature type="non-terminal residue" evidence="2">
    <location>
        <position position="1"/>
    </location>
</feature>
<dbReference type="InterPro" id="IPR012337">
    <property type="entry name" value="RNaseH-like_sf"/>
</dbReference>
<dbReference type="Proteomes" id="UP001625374">
    <property type="component" value="Unassembled WGS sequence"/>
</dbReference>
<evidence type="ECO:0000259" key="1">
    <source>
        <dbReference type="PROSITE" id="PS50994"/>
    </source>
</evidence>
<dbReference type="InterPro" id="IPR036397">
    <property type="entry name" value="RNaseH_sf"/>
</dbReference>
<gene>
    <name evidence="2" type="ORF">ACEN37_12865</name>
</gene>
<dbReference type="SUPFAM" id="SSF53098">
    <property type="entry name" value="Ribonuclease H-like"/>
    <property type="match status" value="1"/>
</dbReference>
<comment type="caution">
    <text evidence="2">The sequence shown here is derived from an EMBL/GenBank/DDBJ whole genome shotgun (WGS) entry which is preliminary data.</text>
</comment>
<dbReference type="PANTHER" id="PTHR46889">
    <property type="entry name" value="TRANSPOSASE INSF FOR INSERTION SEQUENCE IS3B-RELATED"/>
    <property type="match status" value="1"/>
</dbReference>
<dbReference type="InterPro" id="IPR001584">
    <property type="entry name" value="Integrase_cat-core"/>
</dbReference>
<dbReference type="EMBL" id="JBGQQK010000114">
    <property type="protein sequence ID" value="MFL2104082.1"/>
    <property type="molecule type" value="Genomic_DNA"/>
</dbReference>
<protein>
    <submittedName>
        <fullName evidence="2">Transposase</fullName>
    </submittedName>
</protein>
<evidence type="ECO:0000313" key="2">
    <source>
        <dbReference type="EMBL" id="MFL2104082.1"/>
    </source>
</evidence>
<reference evidence="2 3" key="1">
    <citation type="submission" date="2024-08" db="EMBL/GenBank/DDBJ databases">
        <authorList>
            <person name="Arias E."/>
        </authorList>
    </citation>
    <scope>NUCLEOTIDE SEQUENCE [LARGE SCALE GENOMIC DNA]</scope>
    <source>
        <strain evidence="2 3">FAM 24106</strain>
    </source>
</reference>
<keyword evidence="3" id="KW-1185">Reference proteome</keyword>
<feature type="domain" description="Integrase catalytic" evidence="1">
    <location>
        <begin position="1"/>
        <end position="116"/>
    </location>
</feature>
<dbReference type="Gene3D" id="3.30.420.10">
    <property type="entry name" value="Ribonuclease H-like superfamily/Ribonuclease H"/>
    <property type="match status" value="1"/>
</dbReference>
<proteinExistence type="predicted"/>
<dbReference type="PANTHER" id="PTHR46889:SF4">
    <property type="entry name" value="TRANSPOSASE INSO FOR INSERTION SEQUENCE ELEMENT IS911B-RELATED"/>
    <property type="match status" value="1"/>
</dbReference>
<dbReference type="RefSeq" id="WP_407130236.1">
    <property type="nucleotide sequence ID" value="NZ_JBGQQH010000118.1"/>
</dbReference>
<feature type="non-terminal residue" evidence="2">
    <location>
        <position position="133"/>
    </location>
</feature>
<name>A0ABW8UMY3_9LACT</name>
<dbReference type="InterPro" id="IPR050900">
    <property type="entry name" value="Transposase_IS3/IS150/IS904"/>
</dbReference>
<organism evidence="2 3">
    <name type="scientific">Marinilactibacillus psychrotolerans</name>
    <dbReference type="NCBI Taxonomy" id="191770"/>
    <lineage>
        <taxon>Bacteria</taxon>
        <taxon>Bacillati</taxon>
        <taxon>Bacillota</taxon>
        <taxon>Bacilli</taxon>
        <taxon>Lactobacillales</taxon>
        <taxon>Carnobacteriaceae</taxon>
        <taxon>Marinilactibacillus</taxon>
    </lineage>
</organism>
<dbReference type="PROSITE" id="PS50994">
    <property type="entry name" value="INTEGRASE"/>
    <property type="match status" value="1"/>
</dbReference>
<sequence>DAVLVKKAFSRIKQPLTEVEIFHTDRGKEFDNQAIDELLTTFDINRSLSHKGCPFDNAVAESTYKSLKVEFVYQYTFETLQQLDLELFDYVNWWNHLRLHGTLGYETPVGYRNQRLAQRILDNELGCANASEA</sequence>